<name>A0A0S2E078_LYSAN</name>
<evidence type="ECO:0000313" key="2">
    <source>
        <dbReference type="Proteomes" id="UP000060787"/>
    </source>
</evidence>
<dbReference type="eggNOG" id="ENOG5033MTE">
    <property type="taxonomic scope" value="Bacteria"/>
</dbReference>
<gene>
    <name evidence="1" type="ORF">LA76x_0887</name>
</gene>
<proteinExistence type="predicted"/>
<reference evidence="1 2" key="1">
    <citation type="journal article" date="2015" name="BMC Genomics">
        <title>Comparative genomics and metabolic profiling of the genus Lysobacter.</title>
        <authorList>
            <person name="de Bruijn I."/>
            <person name="Cheng X."/>
            <person name="de Jager V."/>
            <person name="Exposito R.G."/>
            <person name="Watrous J."/>
            <person name="Patel N."/>
            <person name="Postma J."/>
            <person name="Dorrestein P.C."/>
            <person name="Kobayashi D."/>
            <person name="Raaijmakers J.M."/>
        </authorList>
    </citation>
    <scope>NUCLEOTIDE SEQUENCE [LARGE SCALE GENOMIC DNA]</scope>
    <source>
        <strain evidence="1 2">76</strain>
    </source>
</reference>
<organism evidence="1 2">
    <name type="scientific">Lysobacter antibioticus</name>
    <dbReference type="NCBI Taxonomy" id="84531"/>
    <lineage>
        <taxon>Bacteria</taxon>
        <taxon>Pseudomonadati</taxon>
        <taxon>Pseudomonadota</taxon>
        <taxon>Gammaproteobacteria</taxon>
        <taxon>Lysobacterales</taxon>
        <taxon>Lysobacteraceae</taxon>
        <taxon>Lysobacter</taxon>
    </lineage>
</organism>
<dbReference type="STRING" id="84531.LA76x_0887"/>
<evidence type="ECO:0008006" key="3">
    <source>
        <dbReference type="Google" id="ProtNLM"/>
    </source>
</evidence>
<dbReference type="KEGG" id="laq:GLA29479_3073"/>
<dbReference type="KEGG" id="lab:LA76x_0887"/>
<dbReference type="Proteomes" id="UP000060787">
    <property type="component" value="Chromosome"/>
</dbReference>
<sequence>MTEKTCAACDCPLDENSYQVKIGGKAVEVCCDDCARKLKEAYGSAAAPSQG</sequence>
<keyword evidence="2" id="KW-1185">Reference proteome</keyword>
<evidence type="ECO:0000313" key="1">
    <source>
        <dbReference type="EMBL" id="ALN79048.1"/>
    </source>
</evidence>
<dbReference type="PATRIC" id="fig|84531.7.peg.3010"/>
<protein>
    <recommendedName>
        <fullName evidence="3">Prokaryotic metallothionein family protein</fullName>
    </recommendedName>
</protein>
<accession>A0A0S2E078</accession>
<dbReference type="AlphaFoldDB" id="A0A0S2E078"/>
<dbReference type="EMBL" id="CP011129">
    <property type="protein sequence ID" value="ALN79048.1"/>
    <property type="molecule type" value="Genomic_DNA"/>
</dbReference>
<dbReference type="RefSeq" id="WP_169795662.1">
    <property type="nucleotide sequence ID" value="NZ_CP011129.1"/>
</dbReference>